<dbReference type="EMBL" id="JACHDR010000001">
    <property type="protein sequence ID" value="MBB5512351.1"/>
    <property type="molecule type" value="Genomic_DNA"/>
</dbReference>
<dbReference type="RefSeq" id="WP_232317952.1">
    <property type="nucleotide sequence ID" value="NZ_BAAARH010000015.1"/>
</dbReference>
<dbReference type="GO" id="GO:0050127">
    <property type="term" value="F:N-carbamoylsarcosine amidase activity"/>
    <property type="evidence" value="ECO:0007669"/>
    <property type="project" value="UniProtKB-EC"/>
</dbReference>
<reference evidence="3 4" key="1">
    <citation type="submission" date="2020-08" db="EMBL/GenBank/DDBJ databases">
        <title>Sequencing the genomes of 1000 actinobacteria strains.</title>
        <authorList>
            <person name="Klenk H.-P."/>
        </authorList>
    </citation>
    <scope>NUCLEOTIDE SEQUENCE [LARGE SCALE GENOMIC DNA]</scope>
    <source>
        <strain evidence="3 4">DSM 105783</strain>
    </source>
</reference>
<dbReference type="Proteomes" id="UP000580797">
    <property type="component" value="Unassembled WGS sequence"/>
</dbReference>
<organism evidence="3 4">
    <name type="scientific">Neomicrococcus aestuarii</name>
    <dbReference type="NCBI Taxonomy" id="556325"/>
    <lineage>
        <taxon>Bacteria</taxon>
        <taxon>Bacillati</taxon>
        <taxon>Actinomycetota</taxon>
        <taxon>Actinomycetes</taxon>
        <taxon>Micrococcales</taxon>
        <taxon>Micrococcaceae</taxon>
        <taxon>Neomicrococcus</taxon>
    </lineage>
</organism>
<dbReference type="PANTHER" id="PTHR43540:SF1">
    <property type="entry name" value="ISOCHORISMATASE HYDROLASE"/>
    <property type="match status" value="1"/>
</dbReference>
<evidence type="ECO:0000259" key="2">
    <source>
        <dbReference type="Pfam" id="PF00857"/>
    </source>
</evidence>
<evidence type="ECO:0000313" key="4">
    <source>
        <dbReference type="Proteomes" id="UP000580797"/>
    </source>
</evidence>
<accession>A0A7W8TT09</accession>
<comment type="caution">
    <text evidence="3">The sequence shown here is derived from an EMBL/GenBank/DDBJ whole genome shotgun (WGS) entry which is preliminary data.</text>
</comment>
<feature type="domain" description="Isochorismatase-like" evidence="2">
    <location>
        <begin position="50"/>
        <end position="224"/>
    </location>
</feature>
<dbReference type="AlphaFoldDB" id="A0A7W8TT09"/>
<dbReference type="InterPro" id="IPR036380">
    <property type="entry name" value="Isochorismatase-like_sf"/>
</dbReference>
<keyword evidence="1 3" id="KW-0378">Hydrolase</keyword>
<evidence type="ECO:0000256" key="1">
    <source>
        <dbReference type="ARBA" id="ARBA00022801"/>
    </source>
</evidence>
<dbReference type="Pfam" id="PF00857">
    <property type="entry name" value="Isochorismatase"/>
    <property type="match status" value="1"/>
</dbReference>
<dbReference type="EC" id="3.5.1.59" evidence="3"/>
<dbReference type="Gene3D" id="3.40.50.850">
    <property type="entry name" value="Isochorismatase-like"/>
    <property type="match status" value="1"/>
</dbReference>
<gene>
    <name evidence="3" type="ORF">HD598_001038</name>
</gene>
<protein>
    <submittedName>
        <fullName evidence="3">N-carbamoylsarcosine amidase</fullName>
        <ecNumber evidence="3">3.5.1.59</ecNumber>
    </submittedName>
</protein>
<dbReference type="PANTHER" id="PTHR43540">
    <property type="entry name" value="PEROXYUREIDOACRYLATE/UREIDOACRYLATE AMIDOHYDROLASE-RELATED"/>
    <property type="match status" value="1"/>
</dbReference>
<dbReference type="SUPFAM" id="SSF52499">
    <property type="entry name" value="Isochorismatase-like hydrolases"/>
    <property type="match status" value="1"/>
</dbReference>
<proteinExistence type="predicted"/>
<name>A0A7W8TT09_9MICC</name>
<dbReference type="InterPro" id="IPR000868">
    <property type="entry name" value="Isochorismatase-like_dom"/>
</dbReference>
<evidence type="ECO:0000313" key="3">
    <source>
        <dbReference type="EMBL" id="MBB5512351.1"/>
    </source>
</evidence>
<sequence>MSNEIYKSDEEYKETEAQLEALLEKAFGQGTAEMKARGFKRRVGFGTRPAVIHIDMANAWTRPDHAFTCRNMDTIIPACQDLNAAARAKGVPVIFITTAYDVLDVSLPSDMGLWSQKIPLETLDASTGAADIDSRIAPEPGELVITKKRASAFPGTFLNQFLTANRIDTLIVTGVTASACVRNTVEDAMAEGFRPIVVKEAVGDRVAGTVAWNLFDIDNKFGDVENLSTVVEYLNNLPRFEDTVPTPALSIVKQEAPAPEFAPAH</sequence>
<dbReference type="InterPro" id="IPR050272">
    <property type="entry name" value="Isochorismatase-like_hydrls"/>
</dbReference>